<proteinExistence type="predicted"/>
<evidence type="ECO:0000313" key="2">
    <source>
        <dbReference type="Proteomes" id="UP000007800"/>
    </source>
</evidence>
<reference evidence="1 2" key="1">
    <citation type="submission" date="2008-07" db="EMBL/GenBank/DDBJ databases">
        <authorList>
            <person name="El-Sayed N."/>
            <person name="Caler E."/>
            <person name="Inman J."/>
            <person name="Amedeo P."/>
            <person name="Hass B."/>
            <person name="Wortman J."/>
        </authorList>
    </citation>
    <scope>NUCLEOTIDE SEQUENCE [LARGE SCALE GENOMIC DNA]</scope>
    <source>
        <strain evidence="2">ATCC 50983 / TXsc</strain>
    </source>
</reference>
<sequence>MSMLRYQASKSTFKFSIQRTFEKSVDDGEKVNEYAKGRPVGAMAREDRRGEAEEYTVLAYLGNLGVSGGGLMTCRFGHGVSVRSMDELKRDVKELRGLGMRMLGGGDVIGVNMKHGFWNITA</sequence>
<dbReference type="InParanoid" id="C5K6G0"/>
<dbReference type="EMBL" id="GG670888">
    <property type="protein sequence ID" value="EER19880.1"/>
    <property type="molecule type" value="Genomic_DNA"/>
</dbReference>
<protein>
    <submittedName>
        <fullName evidence="1">Uncharacterized protein</fullName>
    </submittedName>
</protein>
<dbReference type="GeneID" id="9058391"/>
<name>C5K6G0_PERM5</name>
<keyword evidence="2" id="KW-1185">Reference proteome</keyword>
<accession>C5K6G0</accession>
<dbReference type="AlphaFoldDB" id="C5K6G0"/>
<organism evidence="2">
    <name type="scientific">Perkinsus marinus (strain ATCC 50983 / TXsc)</name>
    <dbReference type="NCBI Taxonomy" id="423536"/>
    <lineage>
        <taxon>Eukaryota</taxon>
        <taxon>Sar</taxon>
        <taxon>Alveolata</taxon>
        <taxon>Perkinsozoa</taxon>
        <taxon>Perkinsea</taxon>
        <taxon>Perkinsida</taxon>
        <taxon>Perkinsidae</taxon>
        <taxon>Perkinsus</taxon>
    </lineage>
</organism>
<dbReference type="Proteomes" id="UP000007800">
    <property type="component" value="Unassembled WGS sequence"/>
</dbReference>
<dbReference type="RefSeq" id="XP_002788084.1">
    <property type="nucleotide sequence ID" value="XM_002788038.1"/>
</dbReference>
<gene>
    <name evidence="1" type="ORF">Pmar_PMAR006772</name>
</gene>
<evidence type="ECO:0000313" key="1">
    <source>
        <dbReference type="EMBL" id="EER19880.1"/>
    </source>
</evidence>